<feature type="binding site" evidence="12">
    <location>
        <position position="142"/>
    </location>
    <ligand>
        <name>FAD</name>
        <dbReference type="ChEBI" id="CHEBI:57692"/>
    </ligand>
</feature>
<keyword evidence="14" id="KW-0472">Membrane</keyword>
<keyword evidence="14" id="KW-0812">Transmembrane</keyword>
<dbReference type="PANTHER" id="PTHR19370:SF185">
    <property type="entry name" value="NADH-CYTOCHROME B5 REDUCTASE"/>
    <property type="match status" value="1"/>
</dbReference>
<evidence type="ECO:0000259" key="15">
    <source>
        <dbReference type="PROSITE" id="PS51384"/>
    </source>
</evidence>
<evidence type="ECO:0000256" key="4">
    <source>
        <dbReference type="ARBA" id="ARBA00022630"/>
    </source>
</evidence>
<organism evidence="16 17">
    <name type="scientific">Pseudolycoriella hygida</name>
    <dbReference type="NCBI Taxonomy" id="35572"/>
    <lineage>
        <taxon>Eukaryota</taxon>
        <taxon>Metazoa</taxon>
        <taxon>Ecdysozoa</taxon>
        <taxon>Arthropoda</taxon>
        <taxon>Hexapoda</taxon>
        <taxon>Insecta</taxon>
        <taxon>Pterygota</taxon>
        <taxon>Neoptera</taxon>
        <taxon>Endopterygota</taxon>
        <taxon>Diptera</taxon>
        <taxon>Nematocera</taxon>
        <taxon>Sciaroidea</taxon>
        <taxon>Sciaridae</taxon>
        <taxon>Pseudolycoriella</taxon>
    </lineage>
</organism>
<comment type="caution">
    <text evidence="16">The sequence shown here is derived from an EMBL/GenBank/DDBJ whole genome shotgun (WGS) entry which is preliminary data.</text>
</comment>
<dbReference type="Proteomes" id="UP001151699">
    <property type="component" value="Chromosome A"/>
</dbReference>
<dbReference type="FunFam" id="2.40.30.10:FF:000021">
    <property type="entry name" value="NADH-cytochrome b5 reductase"/>
    <property type="match status" value="1"/>
</dbReference>
<keyword evidence="3" id="KW-0444">Lipid biosynthesis</keyword>
<evidence type="ECO:0000256" key="5">
    <source>
        <dbReference type="ARBA" id="ARBA00022827"/>
    </source>
</evidence>
<dbReference type="AlphaFoldDB" id="A0A9Q0NAM6"/>
<feature type="binding site" evidence="12">
    <location>
        <position position="123"/>
    </location>
    <ligand>
        <name>FAD</name>
        <dbReference type="ChEBI" id="CHEBI:57692"/>
    </ligand>
</feature>
<evidence type="ECO:0000313" key="16">
    <source>
        <dbReference type="EMBL" id="KAJ6646875.1"/>
    </source>
</evidence>
<evidence type="ECO:0000256" key="13">
    <source>
        <dbReference type="RuleBase" id="RU361226"/>
    </source>
</evidence>
<dbReference type="EMBL" id="WJQU01000001">
    <property type="protein sequence ID" value="KAJ6646875.1"/>
    <property type="molecule type" value="Genomic_DNA"/>
</dbReference>
<dbReference type="InterPro" id="IPR017938">
    <property type="entry name" value="Riboflavin_synthase-like_b-brl"/>
</dbReference>
<keyword evidence="4 12" id="KW-0285">Flavoprotein</keyword>
<comment type="similarity">
    <text evidence="2 13">Belongs to the flavoprotein pyridine nucleotide cytochrome reductase family.</text>
</comment>
<feature type="binding site" evidence="12">
    <location>
        <position position="199"/>
    </location>
    <ligand>
        <name>FAD</name>
        <dbReference type="ChEBI" id="CHEBI:57692"/>
    </ligand>
</feature>
<evidence type="ECO:0000256" key="9">
    <source>
        <dbReference type="ARBA" id="ARBA00023027"/>
    </source>
</evidence>
<keyword evidence="6" id="KW-0752">Steroid biosynthesis</keyword>
<sequence length="316" mass="35855">MVEFDCLTVVLGVATVAVSALLINRIFGGQKKKKVTKISEYTDKGYLKTLLNANEKYDLPLIEKEEISHDTRRFRFGLPSPNHVLGLPVGQHVNLHAPYLNTFNVRSYTPVSSDDDKGYVDLVIKVYRRNVHPKFPEGGKVSQYIDEMKIGDTIAFVGPAGDIQYLGNGKFSIMTDRKLRPVEYNVKKLNLIAGGTGITPMLQLVREIIKNKKKDQTKVALLFANQTEDDILLRNELDELATQHPDRFKIWYTVDKATEGWKYSEGYINEQMLKDNLYPPSADTINLMCGPYPMISHCCKPNLDKLGHAKDMCHKY</sequence>
<dbReference type="SUPFAM" id="SSF52343">
    <property type="entry name" value="Ferredoxin reductase-like, C-terminal NADP-linked domain"/>
    <property type="match status" value="1"/>
</dbReference>
<dbReference type="GO" id="GO:0005739">
    <property type="term" value="C:mitochondrion"/>
    <property type="evidence" value="ECO:0007669"/>
    <property type="project" value="TreeGrafter"/>
</dbReference>
<protein>
    <recommendedName>
        <fullName evidence="13">NADH-cytochrome b5 reductase</fullName>
        <ecNumber evidence="13">1.6.2.2</ecNumber>
    </recommendedName>
</protein>
<evidence type="ECO:0000256" key="14">
    <source>
        <dbReference type="SAM" id="Phobius"/>
    </source>
</evidence>
<dbReference type="SUPFAM" id="SSF63380">
    <property type="entry name" value="Riboflavin synthase domain-like"/>
    <property type="match status" value="1"/>
</dbReference>
<keyword evidence="9 13" id="KW-0520">NAD</keyword>
<proteinExistence type="inferred from homology"/>
<dbReference type="Gene3D" id="2.40.30.10">
    <property type="entry name" value="Translation factors"/>
    <property type="match status" value="1"/>
</dbReference>
<dbReference type="Pfam" id="PF00175">
    <property type="entry name" value="NAD_binding_1"/>
    <property type="match status" value="1"/>
</dbReference>
<dbReference type="InterPro" id="IPR001709">
    <property type="entry name" value="Flavoprot_Pyr_Nucl_cyt_Rdtase"/>
</dbReference>
<dbReference type="InterPro" id="IPR017927">
    <property type="entry name" value="FAD-bd_FR_type"/>
</dbReference>
<keyword evidence="10" id="KW-1207">Sterol metabolism</keyword>
<dbReference type="CDD" id="cd06183">
    <property type="entry name" value="cyt_b5_reduct_like"/>
    <property type="match status" value="1"/>
</dbReference>
<evidence type="ECO:0000256" key="1">
    <source>
        <dbReference type="ARBA" id="ARBA00001974"/>
    </source>
</evidence>
<evidence type="ECO:0000256" key="2">
    <source>
        <dbReference type="ARBA" id="ARBA00006105"/>
    </source>
</evidence>
<evidence type="ECO:0000256" key="11">
    <source>
        <dbReference type="ARBA" id="ARBA00023221"/>
    </source>
</evidence>
<dbReference type="Gene3D" id="3.40.50.80">
    <property type="entry name" value="Nucleotide-binding domain of ferredoxin-NADP reductase (FNR) module"/>
    <property type="match status" value="1"/>
</dbReference>
<dbReference type="GO" id="GO:0016126">
    <property type="term" value="P:sterol biosynthetic process"/>
    <property type="evidence" value="ECO:0007669"/>
    <property type="project" value="UniProtKB-KW"/>
</dbReference>
<dbReference type="PANTHER" id="PTHR19370">
    <property type="entry name" value="NADH-CYTOCHROME B5 REDUCTASE"/>
    <property type="match status" value="1"/>
</dbReference>
<keyword evidence="6" id="KW-0443">Lipid metabolism</keyword>
<keyword evidence="11" id="KW-0753">Steroid metabolism</keyword>
<evidence type="ECO:0000313" key="17">
    <source>
        <dbReference type="Proteomes" id="UP001151699"/>
    </source>
</evidence>
<dbReference type="FunFam" id="3.40.50.80:FF:000005">
    <property type="entry name" value="NADH-cytochrome b5 reductase"/>
    <property type="match status" value="1"/>
</dbReference>
<feature type="transmembrane region" description="Helical" evidence="14">
    <location>
        <begin position="6"/>
        <end position="27"/>
    </location>
</feature>
<name>A0A9Q0NAM6_9DIPT</name>
<keyword evidence="8" id="KW-0756">Sterol biosynthesis</keyword>
<feature type="binding site" evidence="12">
    <location>
        <position position="108"/>
    </location>
    <ligand>
        <name>FAD</name>
        <dbReference type="ChEBI" id="CHEBI:57692"/>
    </ligand>
</feature>
<comment type="cofactor">
    <cofactor evidence="1 12 13">
        <name>FAD</name>
        <dbReference type="ChEBI" id="CHEBI:57692"/>
    </cofactor>
</comment>
<keyword evidence="17" id="KW-1185">Reference proteome</keyword>
<dbReference type="InterPro" id="IPR001433">
    <property type="entry name" value="OxRdtase_FAD/NAD-bd"/>
</dbReference>
<evidence type="ECO:0000256" key="10">
    <source>
        <dbReference type="ARBA" id="ARBA00023166"/>
    </source>
</evidence>
<dbReference type="Pfam" id="PF00970">
    <property type="entry name" value="FAD_binding_6"/>
    <property type="match status" value="1"/>
</dbReference>
<feature type="binding site" evidence="12">
    <location>
        <position position="141"/>
    </location>
    <ligand>
        <name>FAD</name>
        <dbReference type="ChEBI" id="CHEBI:57692"/>
    </ligand>
</feature>
<keyword evidence="5 12" id="KW-0274">FAD</keyword>
<dbReference type="GO" id="GO:0071949">
    <property type="term" value="F:FAD binding"/>
    <property type="evidence" value="ECO:0007669"/>
    <property type="project" value="TreeGrafter"/>
</dbReference>
<evidence type="ECO:0000256" key="7">
    <source>
        <dbReference type="ARBA" id="ARBA00023002"/>
    </source>
</evidence>
<gene>
    <name evidence="16" type="primary">CYB5R3_0</name>
    <name evidence="16" type="ORF">Bhyg_02089</name>
</gene>
<accession>A0A9Q0NAM6</accession>
<feature type="domain" description="FAD-binding FR-type" evidence="15">
    <location>
        <begin position="54"/>
        <end position="166"/>
    </location>
</feature>
<feature type="binding site" evidence="12">
    <location>
        <position position="106"/>
    </location>
    <ligand>
        <name>FAD</name>
        <dbReference type="ChEBI" id="CHEBI:57692"/>
    </ligand>
</feature>
<dbReference type="PROSITE" id="PS51384">
    <property type="entry name" value="FAD_FR"/>
    <property type="match status" value="1"/>
</dbReference>
<evidence type="ECO:0000256" key="3">
    <source>
        <dbReference type="ARBA" id="ARBA00022516"/>
    </source>
</evidence>
<dbReference type="EC" id="1.6.2.2" evidence="13"/>
<keyword evidence="7 13" id="KW-0560">Oxidoreductase</keyword>
<keyword evidence="14" id="KW-1133">Transmembrane helix</keyword>
<dbReference type="PRINTS" id="PR00406">
    <property type="entry name" value="CYTB5RDTASE"/>
</dbReference>
<dbReference type="InterPro" id="IPR001834">
    <property type="entry name" value="CBR-like"/>
</dbReference>
<dbReference type="InterPro" id="IPR008333">
    <property type="entry name" value="Cbr1-like_FAD-bd_dom"/>
</dbReference>
<evidence type="ECO:0000256" key="12">
    <source>
        <dbReference type="PIRSR" id="PIRSR601834-1"/>
    </source>
</evidence>
<feature type="binding site" evidence="12">
    <location>
        <position position="140"/>
    </location>
    <ligand>
        <name>FAD</name>
        <dbReference type="ChEBI" id="CHEBI:57692"/>
    </ligand>
</feature>
<comment type="catalytic activity">
    <reaction evidence="13">
        <text>2 Fe(III)-[cytochrome b5] + NADH = 2 Fe(II)-[cytochrome b5] + NAD(+) + H(+)</text>
        <dbReference type="Rhea" id="RHEA:46680"/>
        <dbReference type="Rhea" id="RHEA-COMP:10438"/>
        <dbReference type="Rhea" id="RHEA-COMP:10439"/>
        <dbReference type="ChEBI" id="CHEBI:15378"/>
        <dbReference type="ChEBI" id="CHEBI:29033"/>
        <dbReference type="ChEBI" id="CHEBI:29034"/>
        <dbReference type="ChEBI" id="CHEBI:57540"/>
        <dbReference type="ChEBI" id="CHEBI:57945"/>
        <dbReference type="EC" id="1.6.2.2"/>
    </reaction>
</comment>
<evidence type="ECO:0000256" key="8">
    <source>
        <dbReference type="ARBA" id="ARBA00023011"/>
    </source>
</evidence>
<feature type="binding site" evidence="12">
    <location>
        <position position="125"/>
    </location>
    <ligand>
        <name>FAD</name>
        <dbReference type="ChEBI" id="CHEBI:57692"/>
    </ligand>
</feature>
<reference evidence="16" key="1">
    <citation type="submission" date="2022-07" db="EMBL/GenBank/DDBJ databases">
        <authorList>
            <person name="Trinca V."/>
            <person name="Uliana J.V.C."/>
            <person name="Torres T.T."/>
            <person name="Ward R.J."/>
            <person name="Monesi N."/>
        </authorList>
    </citation>
    <scope>NUCLEOTIDE SEQUENCE</scope>
    <source>
        <strain evidence="16">HSMRA1968</strain>
        <tissue evidence="16">Whole embryos</tissue>
    </source>
</reference>
<evidence type="ECO:0000256" key="6">
    <source>
        <dbReference type="ARBA" id="ARBA00022955"/>
    </source>
</evidence>
<dbReference type="InterPro" id="IPR039261">
    <property type="entry name" value="FNR_nucleotide-bd"/>
</dbReference>
<dbReference type="GO" id="GO:0090524">
    <property type="term" value="F:cytochrome-b5 reductase activity, acting on NADH"/>
    <property type="evidence" value="ECO:0007669"/>
    <property type="project" value="UniProtKB-EC"/>
</dbReference>
<dbReference type="PRINTS" id="PR00371">
    <property type="entry name" value="FPNCR"/>
</dbReference>
<dbReference type="OrthoDB" id="432685at2759"/>